<dbReference type="GO" id="GO:0051020">
    <property type="term" value="F:GTPase binding"/>
    <property type="evidence" value="ECO:0007669"/>
    <property type="project" value="TreeGrafter"/>
</dbReference>
<evidence type="ECO:0000256" key="1">
    <source>
        <dbReference type="PROSITE-ProRule" id="PRU00023"/>
    </source>
</evidence>
<feature type="compositionally biased region" description="Low complexity" evidence="2">
    <location>
        <begin position="229"/>
        <end position="242"/>
    </location>
</feature>
<feature type="compositionally biased region" description="Polar residues" evidence="2">
    <location>
        <begin position="258"/>
        <end position="267"/>
    </location>
</feature>
<dbReference type="Gene3D" id="1.25.40.20">
    <property type="entry name" value="Ankyrin repeat-containing domain"/>
    <property type="match status" value="1"/>
</dbReference>
<feature type="domain" description="Dilute" evidence="3">
    <location>
        <begin position="481"/>
        <end position="892"/>
    </location>
</feature>
<feature type="region of interest" description="Disordered" evidence="2">
    <location>
        <begin position="906"/>
        <end position="931"/>
    </location>
</feature>
<keyword evidence="1" id="KW-0040">ANK repeat</keyword>
<feature type="compositionally biased region" description="Polar residues" evidence="2">
    <location>
        <begin position="14"/>
        <end position="23"/>
    </location>
</feature>
<protein>
    <recommendedName>
        <fullName evidence="3">Dilute domain-containing protein</fullName>
    </recommendedName>
</protein>
<evidence type="ECO:0000259" key="3">
    <source>
        <dbReference type="PROSITE" id="PS51126"/>
    </source>
</evidence>
<comment type="caution">
    <text evidence="4">The sequence shown here is derived from an EMBL/GenBank/DDBJ whole genome shotgun (WGS) entry which is preliminary data.</text>
</comment>
<dbReference type="InterPro" id="IPR002110">
    <property type="entry name" value="Ankyrin_rpt"/>
</dbReference>
<feature type="region of interest" description="Disordered" evidence="2">
    <location>
        <begin position="605"/>
        <end position="660"/>
    </location>
</feature>
<dbReference type="SUPFAM" id="SSF48403">
    <property type="entry name" value="Ankyrin repeat"/>
    <property type="match status" value="1"/>
</dbReference>
<feature type="region of interest" description="Disordered" evidence="2">
    <location>
        <begin position="1"/>
        <end position="58"/>
    </location>
</feature>
<feature type="compositionally biased region" description="Polar residues" evidence="2">
    <location>
        <begin position="217"/>
        <end position="228"/>
    </location>
</feature>
<proteinExistence type="predicted"/>
<dbReference type="SMART" id="SM01132">
    <property type="entry name" value="DIL"/>
    <property type="match status" value="1"/>
</dbReference>
<dbReference type="OrthoDB" id="426293at2759"/>
<dbReference type="Proteomes" id="UP001150538">
    <property type="component" value="Unassembled WGS sequence"/>
</dbReference>
<dbReference type="PROSITE" id="PS50297">
    <property type="entry name" value="ANK_REP_REGION"/>
    <property type="match status" value="2"/>
</dbReference>
<dbReference type="InterPro" id="IPR052072">
    <property type="entry name" value="Vascular_dev_regulator"/>
</dbReference>
<feature type="compositionally biased region" description="Basic and acidic residues" evidence="2">
    <location>
        <begin position="388"/>
        <end position="399"/>
    </location>
</feature>
<accession>A0A9W8DX00</accession>
<dbReference type="EMBL" id="JANBPU010000001">
    <property type="protein sequence ID" value="KAJ1922167.1"/>
    <property type="molecule type" value="Genomic_DNA"/>
</dbReference>
<dbReference type="AlphaFoldDB" id="A0A9W8DX00"/>
<feature type="region of interest" description="Disordered" evidence="2">
    <location>
        <begin position="217"/>
        <end position="400"/>
    </location>
</feature>
<dbReference type="SMART" id="SM00248">
    <property type="entry name" value="ANK"/>
    <property type="match status" value="2"/>
</dbReference>
<dbReference type="Pfam" id="PF01843">
    <property type="entry name" value="DIL"/>
    <property type="match status" value="1"/>
</dbReference>
<evidence type="ECO:0000256" key="2">
    <source>
        <dbReference type="SAM" id="MobiDB-lite"/>
    </source>
</evidence>
<feature type="repeat" description="ANK" evidence="1">
    <location>
        <begin position="177"/>
        <end position="209"/>
    </location>
</feature>
<sequence>MSVAEASAPIKPIVSTSLRNSNEGNRDVENVCTIEEEGSEVAAGSDNQRETASQQHGTNSIYNSIEGSSSIAQLDSIGSDKDELSEEYLANLLKSSDIEVDQKKAKVTEILCRAASSGYLQSIKTILGMCKDVDWVDIDGRDSDGSTPLICAACMGHCDVARAILEHGASVDAKDMLGWTALMWAANSGKKELVELLIRHGASPDARTSRGFTAKNIATASLKPSNPQSTASPSRSRARTPSNGKRSDAKSDDMLPSNVDSVSTRARSNSTFSKTMSSKSSSSPSDNDDSLPSDYGSCDENSDADTQSVNEDKDGIIGLLETRNKDTEPSKITSQTTSQDAQPQNAADREGPQGEITRSSFENPTINASASIKTTGDATNSATTNDAHGQDGMDNKEHNGQMPFSWDELELDQMLVVSKTHLTNFLNKTIKNMEWEHAGGPASIENRYMSSNLLFLAGRFFFFNGMQSFEEFWEEANVRFRQVLQLRQHDVRMLGYWTTNLCMLIYYLNRDGQLRDPSLQYIKSLQSNVQACLHSHIHTAYNLIISSIDNELSEWFDQAILDYSSIPEILANVQFKDTQTSKLSRFFQTKPKRSSFRTSIDGRPLQRVISPAKPDRKESVFSQLSSRISTSNTMVPDSRKSDFEVTKSANHRPSYHSDASFRASTSSMASVSNHTNSTSAGVFERPSPKTIIYIFDHVLTCLRETGVHPQIVYRIVCHMIYFTCTELFNRIMTTREFCNRSHAMAILMNWNEIDEWINTNKALIDIPPELSTQTSSDPKDISLISEPPDIGPTFPILTNKSAKQDERHEQEKKNTSILSFLHTVREPLIELLQFLQCITNCSDLMSYLDLKRSFKCLNDLQVSVVVENYRYEVDEPKLDDEVEQYINDVSKTIRDQQVEALKSGRLNNTAGQHQSTRSSMSFEGGARSQNSVELPRTAIGGSFRFSGDNINPSSRISMQGVFSKPPVGQSAPRSTIHQVSEGTVRGRRCRALTTTTSPVATASDRTSIPLAPLSPNGLLHSPPSRCSDDFGTVPISARLSNNVSLTSSFEKSLNLNTTSPPNTNEVKGRPLSISSSSMLLQSAFDPTNTCSSSSILSPVSFHLEPQRCANITNQPTTAHISSQQSSGRNSPNRQSLVMRELLDTKHISPLKLPPVRSILAWWKILERSDEDARSRYYINDQEPIPSIPEDLLEQLEAR</sequence>
<dbReference type="PROSITE" id="PS50088">
    <property type="entry name" value="ANK_REPEAT"/>
    <property type="match status" value="2"/>
</dbReference>
<dbReference type="PANTHER" id="PTHR16027:SF6">
    <property type="entry name" value="DILUTE DOMAIN-CONTAINING PROTEIN"/>
    <property type="match status" value="1"/>
</dbReference>
<feature type="compositionally biased region" description="Low complexity" evidence="2">
    <location>
        <begin position="268"/>
        <end position="285"/>
    </location>
</feature>
<feature type="compositionally biased region" description="Polar residues" evidence="2">
    <location>
        <begin position="330"/>
        <end position="345"/>
    </location>
</feature>
<evidence type="ECO:0000313" key="5">
    <source>
        <dbReference type="Proteomes" id="UP001150538"/>
    </source>
</evidence>
<feature type="compositionally biased region" description="Polar residues" evidence="2">
    <location>
        <begin position="620"/>
        <end position="635"/>
    </location>
</feature>
<organism evidence="4 5">
    <name type="scientific">Mycoemilia scoparia</name>
    <dbReference type="NCBI Taxonomy" id="417184"/>
    <lineage>
        <taxon>Eukaryota</taxon>
        <taxon>Fungi</taxon>
        <taxon>Fungi incertae sedis</taxon>
        <taxon>Zoopagomycota</taxon>
        <taxon>Kickxellomycotina</taxon>
        <taxon>Kickxellomycetes</taxon>
        <taxon>Kickxellales</taxon>
        <taxon>Kickxellaceae</taxon>
        <taxon>Mycoemilia</taxon>
    </lineage>
</organism>
<evidence type="ECO:0000313" key="4">
    <source>
        <dbReference type="EMBL" id="KAJ1922167.1"/>
    </source>
</evidence>
<feature type="repeat" description="ANK" evidence="1">
    <location>
        <begin position="144"/>
        <end position="176"/>
    </location>
</feature>
<keyword evidence="5" id="KW-1185">Reference proteome</keyword>
<dbReference type="PROSITE" id="PS51126">
    <property type="entry name" value="DILUTE"/>
    <property type="match status" value="1"/>
</dbReference>
<dbReference type="InterPro" id="IPR036770">
    <property type="entry name" value="Ankyrin_rpt-contain_sf"/>
</dbReference>
<gene>
    <name evidence="4" type="ORF">H4219_000029</name>
</gene>
<feature type="compositionally biased region" description="Polar residues" evidence="2">
    <location>
        <begin position="356"/>
        <end position="387"/>
    </location>
</feature>
<dbReference type="PANTHER" id="PTHR16027">
    <property type="entry name" value="DILUTE DOMAIN-CONTAINING PROTEIN YPR089W"/>
    <property type="match status" value="1"/>
</dbReference>
<dbReference type="InterPro" id="IPR002710">
    <property type="entry name" value="Dilute_dom"/>
</dbReference>
<name>A0A9W8DX00_9FUNG</name>
<dbReference type="Pfam" id="PF12796">
    <property type="entry name" value="Ank_2"/>
    <property type="match status" value="1"/>
</dbReference>
<reference evidence="4" key="1">
    <citation type="submission" date="2022-07" db="EMBL/GenBank/DDBJ databases">
        <title>Phylogenomic reconstructions and comparative analyses of Kickxellomycotina fungi.</title>
        <authorList>
            <person name="Reynolds N.K."/>
            <person name="Stajich J.E."/>
            <person name="Barry K."/>
            <person name="Grigoriev I.V."/>
            <person name="Crous P."/>
            <person name="Smith M.E."/>
        </authorList>
    </citation>
    <scope>NUCLEOTIDE SEQUENCE</scope>
    <source>
        <strain evidence="4">NBRC 100468</strain>
    </source>
</reference>